<dbReference type="GO" id="GO:0005739">
    <property type="term" value="C:mitochondrion"/>
    <property type="evidence" value="ECO:0007669"/>
    <property type="project" value="TreeGrafter"/>
</dbReference>
<dbReference type="PANTHER" id="PTHR12001:SF55">
    <property type="entry name" value="ALL TRANS-POLYPRENYL-DIPHOSPHATE SYNTHASE PDSS2"/>
    <property type="match status" value="1"/>
</dbReference>
<dbReference type="PANTHER" id="PTHR12001">
    <property type="entry name" value="GERANYLGERANYL PYROPHOSPHATE SYNTHASE"/>
    <property type="match status" value="1"/>
</dbReference>
<evidence type="ECO:0000313" key="2">
    <source>
        <dbReference type="EMBL" id="SSX19359.1"/>
    </source>
</evidence>
<feature type="region of interest" description="Disordered" evidence="1">
    <location>
        <begin position="619"/>
        <end position="656"/>
    </location>
</feature>
<proteinExistence type="predicted"/>
<dbReference type="AlphaFoldDB" id="A0A336LS10"/>
<gene>
    <name evidence="2" type="primary">CSON013481</name>
</gene>
<evidence type="ECO:0000256" key="1">
    <source>
        <dbReference type="SAM" id="MobiDB-lite"/>
    </source>
</evidence>
<protein>
    <submittedName>
        <fullName evidence="2">CSON013481 protein</fullName>
    </submittedName>
</protein>
<dbReference type="GO" id="GO:0008299">
    <property type="term" value="P:isoprenoid biosynthetic process"/>
    <property type="evidence" value="ECO:0007669"/>
    <property type="project" value="TreeGrafter"/>
</dbReference>
<reference evidence="2" key="1">
    <citation type="submission" date="2018-07" db="EMBL/GenBank/DDBJ databases">
        <authorList>
            <person name="Quirk P.G."/>
            <person name="Krulwich T.A."/>
        </authorList>
    </citation>
    <scope>NUCLEOTIDE SEQUENCE</scope>
</reference>
<organism evidence="2">
    <name type="scientific">Culicoides sonorensis</name>
    <name type="common">Biting midge</name>
    <dbReference type="NCBI Taxonomy" id="179676"/>
    <lineage>
        <taxon>Eukaryota</taxon>
        <taxon>Metazoa</taxon>
        <taxon>Ecdysozoa</taxon>
        <taxon>Arthropoda</taxon>
        <taxon>Hexapoda</taxon>
        <taxon>Insecta</taxon>
        <taxon>Pterygota</taxon>
        <taxon>Neoptera</taxon>
        <taxon>Endopterygota</taxon>
        <taxon>Diptera</taxon>
        <taxon>Nematocera</taxon>
        <taxon>Chironomoidea</taxon>
        <taxon>Ceratopogonidae</taxon>
        <taxon>Ceratopogoninae</taxon>
        <taxon>Culicoides</taxon>
        <taxon>Monoculicoides</taxon>
    </lineage>
</organism>
<dbReference type="Gene3D" id="1.10.600.10">
    <property type="entry name" value="Farnesyl Diphosphate Synthase"/>
    <property type="match status" value="2"/>
</dbReference>
<dbReference type="InterPro" id="IPR008949">
    <property type="entry name" value="Isoprenoid_synthase_dom_sf"/>
</dbReference>
<dbReference type="OMA" id="RISHIIH"/>
<feature type="compositionally biased region" description="Polar residues" evidence="1">
    <location>
        <begin position="626"/>
        <end position="641"/>
    </location>
</feature>
<feature type="region of interest" description="Disordered" evidence="1">
    <location>
        <begin position="234"/>
        <end position="262"/>
    </location>
</feature>
<dbReference type="EMBL" id="UFQT01000067">
    <property type="protein sequence ID" value="SSX19359.1"/>
    <property type="molecule type" value="Genomic_DNA"/>
</dbReference>
<dbReference type="GO" id="GO:0006744">
    <property type="term" value="P:ubiquinone biosynthetic process"/>
    <property type="evidence" value="ECO:0007669"/>
    <property type="project" value="TreeGrafter"/>
</dbReference>
<dbReference type="SUPFAM" id="SSF48576">
    <property type="entry name" value="Terpenoid synthases"/>
    <property type="match status" value="2"/>
</dbReference>
<name>A0A336LS10_CULSO</name>
<dbReference type="VEuPathDB" id="VectorBase:CSON013481"/>
<sequence>MAFLRLITKNALQYSNKVNLTIPTSVVTVINSNKIPSRFYCNEKLAIKSEQKHDWNRAVSEAEKIVGYPTSFLSLRWLLSDEIANVALHLRQLVGSNHPLLKTAKNLIYNGKTNMQAWGLIVLLVSKAAGYSPNIPAMEEDKSAGVLHSQRALAEVTEMIRTSHLVHQGLINLQPLANSGNDLSSESDMIFGNKIALLSGDYLLGSASVELAKLRNQDLNELISSAFRDLSESNFIGDRDDQNNPLPSDPRQKNSEALQNYGDNFDNSMDVDNLSPMEMKGVMGNPEIEWAVRHILSAGSLLGKSCQGALKLAGLDEDLQKQGYLFGKNLALAWQACIDLEPFKFSTIPTGAQFSLVSAPVLFHLEYDPSLYEEIKKGKKSVENINYEYIHSEILKGPGLEKTRNLARKHCNRTNARYFCYSYKSVAKLKDGKVNKWNRVVSDAEKIVGYPSSFLSLRWLLSDEVANIAIFLRQLVGSNHPLLKTAKTLIYNGKNNNNQSYGLIVLLLSKAAGCASTIEMNDQEKNAGILNSQRALAEVTEMLRISHIIHQGLLNLQNLENHGNDLESENDKIFGNKVALLGGDKYLAKAFAELAKLRNQDLNLLIATAFRDLSESNFIGDRDDQNNPLPSDPNQFSSQKTSGDDYDNSMDTDNLSPMDMKGVMGNPEQEWVVRNILSAGSLLGKSCQGALKLAGLDEDLQKQAYLFGKHLALAWQACIDLEPFKFNTFPIGAQLNLVSAPVLFHLEYDPSLYEEIKKGKESIEQINHEYIYSEILKGPGLEKTRHLIKKHNDAALLKLSNFSDSEARKALGKIILAKQNS</sequence>
<accession>A0A336LS10</accession>
<dbReference type="GO" id="GO:1990234">
    <property type="term" value="C:transferase complex"/>
    <property type="evidence" value="ECO:0007669"/>
    <property type="project" value="TreeGrafter"/>
</dbReference>
<dbReference type="GO" id="GO:0004659">
    <property type="term" value="F:prenyltransferase activity"/>
    <property type="evidence" value="ECO:0007669"/>
    <property type="project" value="TreeGrafter"/>
</dbReference>